<sequence>MTSSPSHSSPRSPTTSSSSSSPSHRAGRSRRKPAPPLPPPQSTPLTKPPSSVVPRSLPLLLLPRPGPKP</sequence>
<feature type="compositionally biased region" description="Low complexity" evidence="1">
    <location>
        <begin position="1"/>
        <end position="24"/>
    </location>
</feature>
<name>A0ABN7EA03_SPIIN</name>
<dbReference type="EMBL" id="CACRZD030000137">
    <property type="protein sequence ID" value="CAA6674706.1"/>
    <property type="molecule type" value="Genomic_DNA"/>
</dbReference>
<proteinExistence type="predicted"/>
<accession>A0ABN7EA03</accession>
<gene>
    <name evidence="2" type="ORF">SI7747_UN021064</name>
</gene>
<evidence type="ECO:0000313" key="2">
    <source>
        <dbReference type="EMBL" id="CAA6674706.1"/>
    </source>
</evidence>
<dbReference type="Proteomes" id="UP001189122">
    <property type="component" value="Unassembled WGS sequence"/>
</dbReference>
<feature type="compositionally biased region" description="Low complexity" evidence="1">
    <location>
        <begin position="43"/>
        <end position="63"/>
    </location>
</feature>
<evidence type="ECO:0000313" key="3">
    <source>
        <dbReference type="Proteomes" id="UP001189122"/>
    </source>
</evidence>
<evidence type="ECO:0000256" key="1">
    <source>
        <dbReference type="SAM" id="MobiDB-lite"/>
    </source>
</evidence>
<comment type="caution">
    <text evidence="2">The sequence shown here is derived from an EMBL/GenBank/DDBJ whole genome shotgun (WGS) entry which is preliminary data.</text>
</comment>
<keyword evidence="3" id="KW-1185">Reference proteome</keyword>
<protein>
    <submittedName>
        <fullName evidence="2">Uncharacterized protein</fullName>
    </submittedName>
</protein>
<organism evidence="2 3">
    <name type="scientific">Spirodela intermedia</name>
    <name type="common">Intermediate duckweed</name>
    <dbReference type="NCBI Taxonomy" id="51605"/>
    <lineage>
        <taxon>Eukaryota</taxon>
        <taxon>Viridiplantae</taxon>
        <taxon>Streptophyta</taxon>
        <taxon>Embryophyta</taxon>
        <taxon>Tracheophyta</taxon>
        <taxon>Spermatophyta</taxon>
        <taxon>Magnoliopsida</taxon>
        <taxon>Liliopsida</taxon>
        <taxon>Araceae</taxon>
        <taxon>Lemnoideae</taxon>
        <taxon>Spirodela</taxon>
    </lineage>
</organism>
<feature type="region of interest" description="Disordered" evidence="1">
    <location>
        <begin position="1"/>
        <end position="69"/>
    </location>
</feature>
<reference evidence="3" key="1">
    <citation type="journal article" date="2020" name="Sci. Rep.">
        <title>Chromosome-scale genome assembly for the duckweed Spirodela intermedia, integrating cytogenetic maps, PacBio and Oxford Nanopore libraries.</title>
        <authorList>
            <person name="Hoang P.T.N."/>
            <person name="Fiebig A."/>
            <person name="Novak P."/>
            <person name="Macas J."/>
            <person name="Cao H.X."/>
            <person name="Stepanenko A."/>
            <person name="Chen G."/>
            <person name="Borisjuk N."/>
            <person name="Scholz U."/>
            <person name="Schubert I."/>
        </authorList>
    </citation>
    <scope>NUCLEOTIDE SEQUENCE [LARGE SCALE GENOMIC DNA]</scope>
</reference>